<evidence type="ECO:0000313" key="2">
    <source>
        <dbReference type="Proteomes" id="UP001498398"/>
    </source>
</evidence>
<proteinExistence type="predicted"/>
<evidence type="ECO:0000313" key="1">
    <source>
        <dbReference type="EMBL" id="KAK7442241.1"/>
    </source>
</evidence>
<organism evidence="1 2">
    <name type="scientific">Marasmiellus scandens</name>
    <dbReference type="NCBI Taxonomy" id="2682957"/>
    <lineage>
        <taxon>Eukaryota</taxon>
        <taxon>Fungi</taxon>
        <taxon>Dikarya</taxon>
        <taxon>Basidiomycota</taxon>
        <taxon>Agaricomycotina</taxon>
        <taxon>Agaricomycetes</taxon>
        <taxon>Agaricomycetidae</taxon>
        <taxon>Agaricales</taxon>
        <taxon>Marasmiineae</taxon>
        <taxon>Omphalotaceae</taxon>
        <taxon>Marasmiellus</taxon>
    </lineage>
</organism>
<accession>A0ABR1IVQ1</accession>
<name>A0ABR1IVQ1_9AGAR</name>
<sequence>MVDLANSRGEIWLKITRIIRVTNNGKGEFWVKAWNKQHAGWLIQLCEDLGVYFENIFWVKISLLRLDEWRNQNGAHESCYWENPKPMDPAKEVEWRQENPLILPRLNISLEERLEEIRPIPTSSSTPINHRRKKTRRAGTKVKLIQDQYGPFPVNDPNVNFENWDWTEWLGEVWTNNKRKD</sequence>
<gene>
    <name evidence="1" type="ORF">VKT23_016211</name>
</gene>
<comment type="caution">
    <text evidence="1">The sequence shown here is derived from an EMBL/GenBank/DDBJ whole genome shotgun (WGS) entry which is preliminary data.</text>
</comment>
<protein>
    <submittedName>
        <fullName evidence="1">Uncharacterized protein</fullName>
    </submittedName>
</protein>
<dbReference type="Proteomes" id="UP001498398">
    <property type="component" value="Unassembled WGS sequence"/>
</dbReference>
<reference evidence="1 2" key="1">
    <citation type="submission" date="2024-01" db="EMBL/GenBank/DDBJ databases">
        <title>A draft genome for the cacao thread blight pathogen Marasmiellus scandens.</title>
        <authorList>
            <person name="Baruah I.K."/>
            <person name="Leung J."/>
            <person name="Bukari Y."/>
            <person name="Amoako-Attah I."/>
            <person name="Meinhardt L.W."/>
            <person name="Bailey B.A."/>
            <person name="Cohen S.P."/>
        </authorList>
    </citation>
    <scope>NUCLEOTIDE SEQUENCE [LARGE SCALE GENOMIC DNA]</scope>
    <source>
        <strain evidence="1 2">GH-19</strain>
    </source>
</reference>
<keyword evidence="2" id="KW-1185">Reference proteome</keyword>
<dbReference type="EMBL" id="JBANRG010000059">
    <property type="protein sequence ID" value="KAK7442241.1"/>
    <property type="molecule type" value="Genomic_DNA"/>
</dbReference>